<protein>
    <recommendedName>
        <fullName evidence="5">Glycoprotease family protein</fullName>
    </recommendedName>
</protein>
<feature type="region of interest" description="Disordered" evidence="1">
    <location>
        <begin position="280"/>
        <end position="300"/>
    </location>
</feature>
<proteinExistence type="predicted"/>
<reference evidence="3 4" key="1">
    <citation type="submission" date="2017-06" db="EMBL/GenBank/DDBJ databases">
        <title>Ant-infecting Ophiocordyceps genomes reveal a high diversity of potential behavioral manipulation genes and a possible major role for enterotoxins.</title>
        <authorList>
            <person name="De Bekker C."/>
            <person name="Evans H.C."/>
            <person name="Brachmann A."/>
            <person name="Hughes D.P."/>
        </authorList>
    </citation>
    <scope>NUCLEOTIDE SEQUENCE [LARGE SCALE GENOMIC DNA]</scope>
    <source>
        <strain evidence="3 4">Map64</strain>
    </source>
</reference>
<feature type="transmembrane region" description="Helical" evidence="2">
    <location>
        <begin position="526"/>
        <end position="547"/>
    </location>
</feature>
<keyword evidence="2" id="KW-0472">Membrane</keyword>
<accession>A0A2C5Y0K4</accession>
<evidence type="ECO:0000256" key="1">
    <source>
        <dbReference type="SAM" id="MobiDB-lite"/>
    </source>
</evidence>
<evidence type="ECO:0000256" key="2">
    <source>
        <dbReference type="SAM" id="Phobius"/>
    </source>
</evidence>
<keyword evidence="4" id="KW-1185">Reference proteome</keyword>
<dbReference type="AlphaFoldDB" id="A0A2C5Y0K4"/>
<organism evidence="3 4">
    <name type="scientific">Ophiocordyceps australis</name>
    <dbReference type="NCBI Taxonomy" id="1399860"/>
    <lineage>
        <taxon>Eukaryota</taxon>
        <taxon>Fungi</taxon>
        <taxon>Dikarya</taxon>
        <taxon>Ascomycota</taxon>
        <taxon>Pezizomycotina</taxon>
        <taxon>Sordariomycetes</taxon>
        <taxon>Hypocreomycetidae</taxon>
        <taxon>Hypocreales</taxon>
        <taxon>Ophiocordycipitaceae</taxon>
        <taxon>Ophiocordyceps</taxon>
    </lineage>
</organism>
<feature type="region of interest" description="Disordered" evidence="1">
    <location>
        <begin position="1"/>
        <end position="22"/>
    </location>
</feature>
<evidence type="ECO:0000313" key="4">
    <source>
        <dbReference type="Proteomes" id="UP000226192"/>
    </source>
</evidence>
<name>A0A2C5Y0K4_9HYPO</name>
<dbReference type="Proteomes" id="UP000226192">
    <property type="component" value="Unassembled WGS sequence"/>
</dbReference>
<gene>
    <name evidence="3" type="ORF">CDD81_6356</name>
</gene>
<feature type="compositionally biased region" description="Polar residues" evidence="1">
    <location>
        <begin position="113"/>
        <end position="130"/>
    </location>
</feature>
<dbReference type="OrthoDB" id="10259622at2759"/>
<feature type="compositionally biased region" description="Basic and acidic residues" evidence="1">
    <location>
        <begin position="287"/>
        <end position="297"/>
    </location>
</feature>
<dbReference type="EMBL" id="NJET01000058">
    <property type="protein sequence ID" value="PHH63025.1"/>
    <property type="molecule type" value="Genomic_DNA"/>
</dbReference>
<sequence>MPRVSTAKFRRLRSRHGRRTQNAKAGIKLITDMSVFKRGNQVEFQDGSAKQKPVKFVDATALRALEGEPSSASVGSWNWLKKLRSPSSETASPAADKLSPEDRPIVIGISLPSEGTSSRDASQRISSFGNQDAPWNHETVRQNQQQHKLPVEAKTDRGMLGADLLPSTKDTAAWLFASRTASSIYSQATAPGAANGQERPPPVPALPIDYRRISGPRINSCCASIRQHEEEGNFTPCTLFEEDGHRTTMGKTLGLSPNSATSRSHGWWDHVVSPFLENKFSPSSRRLKGDSSPRDEAVSPCSKASSTWYFANGNANAESVVPPVTCMRAPIVREPMAGRHESVRFQRQTAVSTSASQASCSQTRPVLTVKITPDCVEKPQREQPPPYSPPLKLPKTQGMAPRRFRAAFPTGHPLHAQFPPSPGPISPGAMANMESQGSTHMIDIAVNPSRCETALPPRPPGTYLPREHVHDAAGPNHRVERQRRRHEKEDAMARRVGGFWRGRACIPVTGCLGRNGREGRKRRRVWMTWCAALMLLVILAIVLAVVLGRRHKRADVHSIWVNLTDFPPMPTGVLTVVGPDNNVAKSVCTEPSTLWSCSLPKEQHAAVAPYKANQPTVIMQIEWDSSIQGAGMSLEHGPKQPTTGGAFHPAPAAPSVEELWFLGNTTDGIQSEQKAGEPTPFYISLVKPENETVAKATLDQATPGTRIGNESLVKLLPRPEVDQEGSPAPAVMLPNPVQQPIRLYDRGLATEHYGFYTHFKRSIMLKSVKMGSRGDKQGVGMDQDGGSARNEADYVVTWGETRVLVQMWTRRLQLRSASLLRGDESGDKSLRRPGTMPYPVTITLDTHGGNRFNKLVWDWPIDKQRRVRGESPELLVNNMGLGGTWINPRGSGTASMGGYDGGSGGCKCQWVNWVERRDGSGQDEAA</sequence>
<feature type="region of interest" description="Disordered" evidence="1">
    <location>
        <begin position="110"/>
        <end position="134"/>
    </location>
</feature>
<dbReference type="STRING" id="1399860.A0A2C5Y0K4"/>
<keyword evidence="2" id="KW-1133">Transmembrane helix</keyword>
<feature type="compositionally biased region" description="Basic residues" evidence="1">
    <location>
        <begin position="8"/>
        <end position="21"/>
    </location>
</feature>
<evidence type="ECO:0000313" key="3">
    <source>
        <dbReference type="EMBL" id="PHH63025.1"/>
    </source>
</evidence>
<evidence type="ECO:0008006" key="5">
    <source>
        <dbReference type="Google" id="ProtNLM"/>
    </source>
</evidence>
<keyword evidence="2" id="KW-0812">Transmembrane</keyword>
<comment type="caution">
    <text evidence="3">The sequence shown here is derived from an EMBL/GenBank/DDBJ whole genome shotgun (WGS) entry which is preliminary data.</text>
</comment>